<dbReference type="GeneID" id="95552939"/>
<dbReference type="OrthoDB" id="9111915at2"/>
<accession>A0A1X7FUI3</accession>
<sequence length="71" mass="8070">MKRHFMSRGGAVAYLLAHCDYLGRESDSAGTETERKRARQEIDSTRQLVLDVRAGRVNMFSKDDVEIVVKV</sequence>
<evidence type="ECO:0000313" key="1">
    <source>
        <dbReference type="EMBL" id="SMF58445.1"/>
    </source>
</evidence>
<proteinExistence type="predicted"/>
<organism evidence="1 2">
    <name type="scientific">Trinickia caryophylli</name>
    <name type="common">Paraburkholderia caryophylli</name>
    <dbReference type="NCBI Taxonomy" id="28094"/>
    <lineage>
        <taxon>Bacteria</taxon>
        <taxon>Pseudomonadati</taxon>
        <taxon>Pseudomonadota</taxon>
        <taxon>Betaproteobacteria</taxon>
        <taxon>Burkholderiales</taxon>
        <taxon>Burkholderiaceae</taxon>
        <taxon>Trinickia</taxon>
    </lineage>
</organism>
<dbReference type="RefSeq" id="WP_085228994.1">
    <property type="nucleotide sequence ID" value="NZ_BSQD01000008.1"/>
</dbReference>
<dbReference type="Gene3D" id="1.10.150.610">
    <property type="match status" value="1"/>
</dbReference>
<gene>
    <name evidence="1" type="ORF">SAMN06295900_11193</name>
</gene>
<reference evidence="2" key="1">
    <citation type="submission" date="2017-04" db="EMBL/GenBank/DDBJ databases">
        <authorList>
            <person name="Varghese N."/>
            <person name="Submissions S."/>
        </authorList>
    </citation>
    <scope>NUCLEOTIDE SEQUENCE [LARGE SCALE GENOMIC DNA]</scope>
    <source>
        <strain evidence="2">Ballard 720</strain>
    </source>
</reference>
<protein>
    <submittedName>
        <fullName evidence="1">Uncharacterized protein</fullName>
    </submittedName>
</protein>
<keyword evidence="2" id="KW-1185">Reference proteome</keyword>
<dbReference type="Proteomes" id="UP000192911">
    <property type="component" value="Unassembled WGS sequence"/>
</dbReference>
<dbReference type="AlphaFoldDB" id="A0A1X7FUI3"/>
<name>A0A1X7FUI3_TRICW</name>
<dbReference type="EMBL" id="FXAH01000011">
    <property type="protein sequence ID" value="SMF58445.1"/>
    <property type="molecule type" value="Genomic_DNA"/>
</dbReference>
<evidence type="ECO:0000313" key="2">
    <source>
        <dbReference type="Proteomes" id="UP000192911"/>
    </source>
</evidence>